<dbReference type="Proteomes" id="UP001396898">
    <property type="component" value="Unassembled WGS sequence"/>
</dbReference>
<accession>A0ABR1SGF0</accession>
<gene>
    <name evidence="1" type="ORF">PG991_002803</name>
</gene>
<evidence type="ECO:0008006" key="3">
    <source>
        <dbReference type="Google" id="ProtNLM"/>
    </source>
</evidence>
<protein>
    <recommendedName>
        <fullName evidence="3">HNH nuclease domain-containing protein</fullName>
    </recommendedName>
</protein>
<dbReference type="EMBL" id="JAQQWI010000006">
    <property type="protein sequence ID" value="KAK8033405.1"/>
    <property type="molecule type" value="Genomic_DNA"/>
</dbReference>
<organism evidence="1 2">
    <name type="scientific">Apiospora marii</name>
    <dbReference type="NCBI Taxonomy" id="335849"/>
    <lineage>
        <taxon>Eukaryota</taxon>
        <taxon>Fungi</taxon>
        <taxon>Dikarya</taxon>
        <taxon>Ascomycota</taxon>
        <taxon>Pezizomycotina</taxon>
        <taxon>Sordariomycetes</taxon>
        <taxon>Xylariomycetidae</taxon>
        <taxon>Amphisphaeriales</taxon>
        <taxon>Apiosporaceae</taxon>
        <taxon>Apiospora</taxon>
    </lineage>
</organism>
<name>A0ABR1SGF0_9PEZI</name>
<sequence>MANLEPPQVGGGAPPITVKFWCHTIDQTSPEEFAPDDAINVGEDESLAHCKFAVKLTGHVKRLLFENTEPDVGNRRRIVEREAIWRIIAGICQNGNSVNYDFLYFEEIYHILSDTASFLKTMFSQGPRVYYEQQKKRKLVLNKTPFWARDDSSIRDNPWIDFGENWPELMPSRSRIEISSQERAKNNFGGHAAIASTAENVVAGHIIPDSCLSPTRDSQDPGQVHRPIMAMMFDHVRVFIRDKYTHLRQVLREEDGLVKNIIPLDESLQLQYDAGRVLLRSIKSSEPNRQYLQLLRTTPRDPLRLESSNDIWDSSRTLEDEDLERGLTDSARRGGKRDPHYIRHGDVFCLESRDLERFPLPSHEIMELWLDLSRITHNVKAKGALGHLFRDPAPDLDEGSVLARTDEALQSTFAPLILLAEEERILDADKATRLTRNDWLLR</sequence>
<evidence type="ECO:0000313" key="2">
    <source>
        <dbReference type="Proteomes" id="UP001396898"/>
    </source>
</evidence>
<keyword evidence="2" id="KW-1185">Reference proteome</keyword>
<comment type="caution">
    <text evidence="1">The sequence shown here is derived from an EMBL/GenBank/DDBJ whole genome shotgun (WGS) entry which is preliminary data.</text>
</comment>
<reference evidence="1 2" key="1">
    <citation type="submission" date="2023-01" db="EMBL/GenBank/DDBJ databases">
        <title>Analysis of 21 Apiospora genomes using comparative genomics revels a genus with tremendous synthesis potential of carbohydrate active enzymes and secondary metabolites.</title>
        <authorList>
            <person name="Sorensen T."/>
        </authorList>
    </citation>
    <scope>NUCLEOTIDE SEQUENCE [LARGE SCALE GENOMIC DNA]</scope>
    <source>
        <strain evidence="1 2">CBS 20057</strain>
    </source>
</reference>
<proteinExistence type="predicted"/>
<evidence type="ECO:0000313" key="1">
    <source>
        <dbReference type="EMBL" id="KAK8033405.1"/>
    </source>
</evidence>